<sequence length="440" mass="47926">MQEASPENPSHCTENGAVTALDDGLPDFYTKRVLPDSQLSSLHQAQSFRRKKRRSMLSIFGFRRNRNSTISTPETVGGGAACGEQCRTVVRAAVWSSPPTNPFLPKHSSTTENIYIIQAAKDCGKAGPRREGAEGKEEEPKGEGQREARPMPGAGGGRSPQKEVQWYIPHVDPTLSEMKRSEPESEAANPSDAGRPLDEPEEAEPGPDDGQADGPRPQAEVQRSPRSPPDTQTPPSPLTDRQTEAPPAEEHHRSAPCELKPDPPPQSSKPSLAYMRQRHLQESLEASVEGEAAVEREKEEERGSKTEAHPPPVPEKPADLQPISSRSPTDTPTTVMSPKEAANERKIPPPVPPSLSKPVLGSLDMAVNQDAEGVKGSVPMKPQRNRKSHSCDIGFERDSSSNPERLSDRKPPMKKPRLPQNRNKSLDLPGTGDYGNSELS</sequence>
<feature type="compositionally biased region" description="Acidic residues" evidence="1">
    <location>
        <begin position="199"/>
        <end position="211"/>
    </location>
</feature>
<feature type="compositionally biased region" description="Basic and acidic residues" evidence="1">
    <location>
        <begin position="293"/>
        <end position="308"/>
    </location>
</feature>
<evidence type="ECO:0000313" key="3">
    <source>
        <dbReference type="Proteomes" id="UP001152803"/>
    </source>
</evidence>
<name>A0A9Q1HW65_CONCO</name>
<evidence type="ECO:0000313" key="2">
    <source>
        <dbReference type="EMBL" id="KAJ8268673.1"/>
    </source>
</evidence>
<feature type="compositionally biased region" description="Pro residues" evidence="1">
    <location>
        <begin position="226"/>
        <end position="237"/>
    </location>
</feature>
<dbReference type="Proteomes" id="UP001152803">
    <property type="component" value="Unassembled WGS sequence"/>
</dbReference>
<protein>
    <submittedName>
        <fullName evidence="2">Uncharacterized protein</fullName>
    </submittedName>
</protein>
<dbReference type="OrthoDB" id="18598at2759"/>
<feature type="compositionally biased region" description="Basic and acidic residues" evidence="1">
    <location>
        <begin position="248"/>
        <end position="261"/>
    </location>
</feature>
<accession>A0A9Q1HW65</accession>
<evidence type="ECO:0000256" key="1">
    <source>
        <dbReference type="SAM" id="MobiDB-lite"/>
    </source>
</evidence>
<keyword evidence="3" id="KW-1185">Reference proteome</keyword>
<feature type="compositionally biased region" description="Basic and acidic residues" evidence="1">
    <location>
        <begin position="394"/>
        <end position="411"/>
    </location>
</feature>
<dbReference type="AlphaFoldDB" id="A0A9Q1HW65"/>
<dbReference type="EMBL" id="JAFJMO010000009">
    <property type="protein sequence ID" value="KAJ8268673.1"/>
    <property type="molecule type" value="Genomic_DNA"/>
</dbReference>
<feature type="compositionally biased region" description="Polar residues" evidence="1">
    <location>
        <begin position="322"/>
        <end position="336"/>
    </location>
</feature>
<feature type="region of interest" description="Disordered" evidence="1">
    <location>
        <begin position="123"/>
        <end position="440"/>
    </location>
</feature>
<comment type="caution">
    <text evidence="2">The sequence shown here is derived from an EMBL/GenBank/DDBJ whole genome shotgun (WGS) entry which is preliminary data.</text>
</comment>
<proteinExistence type="predicted"/>
<organism evidence="2 3">
    <name type="scientific">Conger conger</name>
    <name type="common">Conger eel</name>
    <name type="synonym">Muraena conger</name>
    <dbReference type="NCBI Taxonomy" id="82655"/>
    <lineage>
        <taxon>Eukaryota</taxon>
        <taxon>Metazoa</taxon>
        <taxon>Chordata</taxon>
        <taxon>Craniata</taxon>
        <taxon>Vertebrata</taxon>
        <taxon>Euteleostomi</taxon>
        <taxon>Actinopterygii</taxon>
        <taxon>Neopterygii</taxon>
        <taxon>Teleostei</taxon>
        <taxon>Anguilliformes</taxon>
        <taxon>Congridae</taxon>
        <taxon>Conger</taxon>
    </lineage>
</organism>
<reference evidence="2" key="1">
    <citation type="journal article" date="2023" name="Science">
        <title>Genome structures resolve the early diversification of teleost fishes.</title>
        <authorList>
            <person name="Parey E."/>
            <person name="Louis A."/>
            <person name="Montfort J."/>
            <person name="Bouchez O."/>
            <person name="Roques C."/>
            <person name="Iampietro C."/>
            <person name="Lluch J."/>
            <person name="Castinel A."/>
            <person name="Donnadieu C."/>
            <person name="Desvignes T."/>
            <person name="Floi Bucao C."/>
            <person name="Jouanno E."/>
            <person name="Wen M."/>
            <person name="Mejri S."/>
            <person name="Dirks R."/>
            <person name="Jansen H."/>
            <person name="Henkel C."/>
            <person name="Chen W.J."/>
            <person name="Zahm M."/>
            <person name="Cabau C."/>
            <person name="Klopp C."/>
            <person name="Thompson A.W."/>
            <person name="Robinson-Rechavi M."/>
            <person name="Braasch I."/>
            <person name="Lecointre G."/>
            <person name="Bobe J."/>
            <person name="Postlethwait J.H."/>
            <person name="Berthelot C."/>
            <person name="Roest Crollius H."/>
            <person name="Guiguen Y."/>
        </authorList>
    </citation>
    <scope>NUCLEOTIDE SEQUENCE</scope>
    <source>
        <strain evidence="2">Concon-B</strain>
    </source>
</reference>
<gene>
    <name evidence="2" type="ORF">COCON_G00138450</name>
</gene>
<feature type="compositionally biased region" description="Basic and acidic residues" evidence="1">
    <location>
        <begin position="123"/>
        <end position="149"/>
    </location>
</feature>